<feature type="compositionally biased region" description="Polar residues" evidence="9">
    <location>
        <begin position="218"/>
        <end position="230"/>
    </location>
</feature>
<evidence type="ECO:0000256" key="6">
    <source>
        <dbReference type="ARBA" id="ARBA00022989"/>
    </source>
</evidence>
<accession>A0AAD9DJC4</accession>
<dbReference type="GO" id="GO:0016020">
    <property type="term" value="C:membrane"/>
    <property type="evidence" value="ECO:0007669"/>
    <property type="project" value="UniProtKB-SubCell"/>
</dbReference>
<feature type="repeat" description="Solcar" evidence="8">
    <location>
        <begin position="348"/>
        <end position="440"/>
    </location>
</feature>
<dbReference type="EMBL" id="JATAAI010000002">
    <property type="protein sequence ID" value="KAK1747628.1"/>
    <property type="molecule type" value="Genomic_DNA"/>
</dbReference>
<evidence type="ECO:0000313" key="12">
    <source>
        <dbReference type="Proteomes" id="UP001224775"/>
    </source>
</evidence>
<keyword evidence="3" id="KW-0813">Transport</keyword>
<protein>
    <submittedName>
        <fullName evidence="11">Mitochondrial carrier protein</fullName>
    </submittedName>
</protein>
<keyword evidence="12" id="KW-1185">Reference proteome</keyword>
<evidence type="ECO:0000256" key="4">
    <source>
        <dbReference type="ARBA" id="ARBA00022692"/>
    </source>
</evidence>
<feature type="chain" id="PRO_5042165407" evidence="10">
    <location>
        <begin position="29"/>
        <end position="665"/>
    </location>
</feature>
<dbReference type="Gene3D" id="1.50.40.10">
    <property type="entry name" value="Mitochondrial carrier domain"/>
    <property type="match status" value="1"/>
</dbReference>
<dbReference type="Pfam" id="PF00153">
    <property type="entry name" value="Mito_carr"/>
    <property type="match status" value="1"/>
</dbReference>
<feature type="region of interest" description="Disordered" evidence="9">
    <location>
        <begin position="202"/>
        <end position="270"/>
    </location>
</feature>
<evidence type="ECO:0000313" key="11">
    <source>
        <dbReference type="EMBL" id="KAK1747628.1"/>
    </source>
</evidence>
<evidence type="ECO:0000256" key="8">
    <source>
        <dbReference type="PROSITE-ProRule" id="PRU00282"/>
    </source>
</evidence>
<evidence type="ECO:0000256" key="1">
    <source>
        <dbReference type="ARBA" id="ARBA00004141"/>
    </source>
</evidence>
<evidence type="ECO:0000256" key="9">
    <source>
        <dbReference type="SAM" id="MobiDB-lite"/>
    </source>
</evidence>
<reference evidence="11" key="1">
    <citation type="submission" date="2023-06" db="EMBL/GenBank/DDBJ databases">
        <title>Survivors Of The Sea: Transcriptome response of Skeletonema marinoi to long-term dormancy.</title>
        <authorList>
            <person name="Pinder M.I.M."/>
            <person name="Kourtchenko O."/>
            <person name="Robertson E.K."/>
            <person name="Larsson T."/>
            <person name="Maumus F."/>
            <person name="Osuna-Cruz C.M."/>
            <person name="Vancaester E."/>
            <person name="Stenow R."/>
            <person name="Vandepoele K."/>
            <person name="Ploug H."/>
            <person name="Bruchert V."/>
            <person name="Godhe A."/>
            <person name="Topel M."/>
        </authorList>
    </citation>
    <scope>NUCLEOTIDE SEQUENCE</scope>
    <source>
        <strain evidence="11">R05AC</strain>
    </source>
</reference>
<sequence>MCVRVSLRKRCASFIALTLFLALKLSLAFPIITSSSVGRHHKQLDEIKLYLQSNNDVNLSIQDENIAQEIHKNRHNIAPINRILSSIVAISVFAFHDPSLAMSNDSIQTSFLNTRQVSAVSFIIPKATPTVYYSFTGVDATATPSVQDVISEENKRIAEQMKEVDDRDSRSTLMYVIEEEDERITQQMQEVGITTRIDSGAVTVNDVREESQRKLQQHSKSAPASSNNDRTTQQLGKQQLKGAGITSAPKPDMQQKAKSNTRAATLQKTASKELQTSDIKKIAAENKIEVELKDTKASAAVIKIDRETFTKVKVVQPPFLRYLPSSVQPLISSQFKSVQVLKSIPDDQLFIASVVAGSLTEVIRTTLLYPLSTVKARVQARSLRSANRKRKVLRKLKVTWLTFLYETKKGGLYAGLIPSLLITVPASGVYAGTKEVSRRAFTMAIPFIQNVLPHDETASTTVYSALVVSLLAAFVADITALALRTPADVLSLRLQVFGDTNVNSDLSSWLKDSIALLPAMIVTDIPYLLSRIFLNAAILTSSENLGTYEVETIAVACICAFLTTPFDVARTRILLPTLPSEVESDESVQNRRLVAPSKYREQRRQKVSVPLTMKRIVAEGNGVQNLYTGWLERTVFLGLGRAWLDPLRIIGYLGLRDAILLKFFD</sequence>
<feature type="signal peptide" evidence="10">
    <location>
        <begin position="1"/>
        <end position="28"/>
    </location>
</feature>
<proteinExistence type="inferred from homology"/>
<evidence type="ECO:0000256" key="2">
    <source>
        <dbReference type="ARBA" id="ARBA00006375"/>
    </source>
</evidence>
<dbReference type="Proteomes" id="UP001224775">
    <property type="component" value="Unassembled WGS sequence"/>
</dbReference>
<comment type="subcellular location">
    <subcellularLocation>
        <location evidence="1">Membrane</location>
        <topology evidence="1">Multi-pass membrane protein</topology>
    </subcellularLocation>
</comment>
<keyword evidence="5" id="KW-0677">Repeat</keyword>
<comment type="similarity">
    <text evidence="2">Belongs to the mitochondrial carrier (TC 2.A.29) family.</text>
</comment>
<feature type="compositionally biased region" description="Low complexity" evidence="9">
    <location>
        <begin position="231"/>
        <end position="242"/>
    </location>
</feature>
<feature type="compositionally biased region" description="Polar residues" evidence="9">
    <location>
        <begin position="256"/>
        <end position="270"/>
    </location>
</feature>
<keyword evidence="6" id="KW-1133">Transmembrane helix</keyword>
<keyword evidence="10" id="KW-0732">Signal</keyword>
<dbReference type="PROSITE" id="PS50920">
    <property type="entry name" value="SOLCAR"/>
    <property type="match status" value="1"/>
</dbReference>
<gene>
    <name evidence="11" type="ORF">QTG54_001591</name>
</gene>
<evidence type="ECO:0000256" key="7">
    <source>
        <dbReference type="ARBA" id="ARBA00023136"/>
    </source>
</evidence>
<dbReference type="InterPro" id="IPR018108">
    <property type="entry name" value="MCP_transmembrane"/>
</dbReference>
<dbReference type="InterPro" id="IPR023395">
    <property type="entry name" value="MCP_dom_sf"/>
</dbReference>
<dbReference type="SUPFAM" id="SSF103506">
    <property type="entry name" value="Mitochondrial carrier"/>
    <property type="match status" value="1"/>
</dbReference>
<name>A0AAD9DJC4_9STRA</name>
<dbReference type="PANTHER" id="PTHR45667">
    <property type="entry name" value="S-ADENOSYLMETHIONINE MITOCHONDRIAL CARRIER PROTEIN"/>
    <property type="match status" value="1"/>
</dbReference>
<dbReference type="AlphaFoldDB" id="A0AAD9DJC4"/>
<evidence type="ECO:0000256" key="5">
    <source>
        <dbReference type="ARBA" id="ARBA00022737"/>
    </source>
</evidence>
<evidence type="ECO:0000256" key="10">
    <source>
        <dbReference type="SAM" id="SignalP"/>
    </source>
</evidence>
<evidence type="ECO:0000256" key="3">
    <source>
        <dbReference type="ARBA" id="ARBA00022448"/>
    </source>
</evidence>
<comment type="caution">
    <text evidence="11">The sequence shown here is derived from an EMBL/GenBank/DDBJ whole genome shotgun (WGS) entry which is preliminary data.</text>
</comment>
<keyword evidence="4 8" id="KW-0812">Transmembrane</keyword>
<keyword evidence="7 8" id="KW-0472">Membrane</keyword>
<organism evidence="11 12">
    <name type="scientific">Skeletonema marinoi</name>
    <dbReference type="NCBI Taxonomy" id="267567"/>
    <lineage>
        <taxon>Eukaryota</taxon>
        <taxon>Sar</taxon>
        <taxon>Stramenopiles</taxon>
        <taxon>Ochrophyta</taxon>
        <taxon>Bacillariophyta</taxon>
        <taxon>Coscinodiscophyceae</taxon>
        <taxon>Thalassiosirophycidae</taxon>
        <taxon>Thalassiosirales</taxon>
        <taxon>Skeletonemataceae</taxon>
        <taxon>Skeletonema</taxon>
        <taxon>Skeletonema marinoi-dohrnii complex</taxon>
    </lineage>
</organism>